<dbReference type="EMBL" id="JAPZPY010000006">
    <property type="protein sequence ID" value="MCZ8380266.1"/>
    <property type="molecule type" value="Genomic_DNA"/>
</dbReference>
<feature type="region of interest" description="Disordered" evidence="2">
    <location>
        <begin position="306"/>
        <end position="327"/>
    </location>
</feature>
<dbReference type="Pfam" id="PF10738">
    <property type="entry name" value="Lpp-LpqN"/>
    <property type="match status" value="1"/>
</dbReference>
<sequence>MIGNARRWRVLAGGIAAGVAGVVGIAGATASAQPTYPQPSVPIPPTVTQTVTVAPAAAPVASSPTVGQAGLLPGSAAVPGTVALPGTAALPGAAPVAPIAQAVAPAVPAITPATSGTLREFFTAKNVKLEPQVANGFTALNIVLPMPAGWSQVPDPNVPDAFAVIADRNSGDLYTPNAQVVVYKLIGDFDPKEAISHGLVDSQQLPGWRSINASLAEFNGFPSALIEGSYRSTEQMLNTSRRHVLAASGQDRYLVSLTVTAGAGNQGAPTAADATDAIVTGFRVAAPGTAASPAAAAAASPAAPAAPAAPAVLPAPPRTPAVSALAG</sequence>
<dbReference type="Gene3D" id="3.40.1000.10">
    <property type="entry name" value="Mog1/PsbP, alpha/beta/alpha sandwich"/>
    <property type="match status" value="1"/>
</dbReference>
<accession>A0ABT4PUM7</accession>
<evidence type="ECO:0000256" key="1">
    <source>
        <dbReference type="ARBA" id="ARBA00022729"/>
    </source>
</evidence>
<dbReference type="RefSeq" id="WP_269894913.1">
    <property type="nucleotide sequence ID" value="NZ_JAPZPY010000006.1"/>
</dbReference>
<gene>
    <name evidence="3" type="ORF">O6P37_15445</name>
</gene>
<comment type="caution">
    <text evidence="3">The sequence shown here is derived from an EMBL/GenBank/DDBJ whole genome shotgun (WGS) entry which is preliminary data.</text>
</comment>
<organism evidence="3 4">
    <name type="scientific">Mycobacterium hippophais</name>
    <dbReference type="NCBI Taxonomy" id="3016340"/>
    <lineage>
        <taxon>Bacteria</taxon>
        <taxon>Bacillati</taxon>
        <taxon>Actinomycetota</taxon>
        <taxon>Actinomycetes</taxon>
        <taxon>Mycobacteriales</taxon>
        <taxon>Mycobacteriaceae</taxon>
        <taxon>Mycobacterium</taxon>
    </lineage>
</organism>
<evidence type="ECO:0000313" key="4">
    <source>
        <dbReference type="Proteomes" id="UP001142153"/>
    </source>
</evidence>
<protein>
    <submittedName>
        <fullName evidence="3">LpqN/LpqT family lipoprotein</fullName>
    </submittedName>
</protein>
<dbReference type="InterPro" id="IPR019674">
    <property type="entry name" value="Lipoprotein_LpqN/LpqT-like"/>
</dbReference>
<keyword evidence="1" id="KW-0732">Signal</keyword>
<proteinExistence type="predicted"/>
<name>A0ABT4PUM7_9MYCO</name>
<evidence type="ECO:0000256" key="2">
    <source>
        <dbReference type="SAM" id="MobiDB-lite"/>
    </source>
</evidence>
<keyword evidence="4" id="KW-1185">Reference proteome</keyword>
<keyword evidence="3" id="KW-0449">Lipoprotein</keyword>
<dbReference type="Proteomes" id="UP001142153">
    <property type="component" value="Unassembled WGS sequence"/>
</dbReference>
<reference evidence="3" key="1">
    <citation type="submission" date="2022-12" db="EMBL/GenBank/DDBJ databases">
        <authorList>
            <person name="Deng Y."/>
            <person name="Zhang Y.-Q."/>
        </authorList>
    </citation>
    <scope>NUCLEOTIDE SEQUENCE</scope>
    <source>
        <strain evidence="3">CPCC 205372</strain>
    </source>
</reference>
<evidence type="ECO:0000313" key="3">
    <source>
        <dbReference type="EMBL" id="MCZ8380266.1"/>
    </source>
</evidence>